<gene>
    <name evidence="5" type="ORF">HMPREF3186_01087</name>
</gene>
<dbReference type="AlphaFoldDB" id="A0A133ZVW5"/>
<evidence type="ECO:0000313" key="6">
    <source>
        <dbReference type="Proteomes" id="UP000070355"/>
    </source>
</evidence>
<evidence type="ECO:0000256" key="3">
    <source>
        <dbReference type="ARBA" id="ARBA00022723"/>
    </source>
</evidence>
<reference evidence="6" key="1">
    <citation type="submission" date="2016-01" db="EMBL/GenBank/DDBJ databases">
        <authorList>
            <person name="Mitreva M."/>
            <person name="Pepin K.H."/>
            <person name="Mihindukulasuriya K.A."/>
            <person name="Fulton R."/>
            <person name="Fronick C."/>
            <person name="O'Laughlin M."/>
            <person name="Miner T."/>
            <person name="Herter B."/>
            <person name="Rosa B.A."/>
            <person name="Cordes M."/>
            <person name="Tomlinson C."/>
            <person name="Wollam A."/>
            <person name="Palsikar V.B."/>
            <person name="Mardis E.R."/>
            <person name="Wilson R.K."/>
        </authorList>
    </citation>
    <scope>NUCLEOTIDE SEQUENCE [LARGE SCALE GENOMIC DNA]</scope>
    <source>
        <strain evidence="6">DNF01167</strain>
    </source>
</reference>
<keyword evidence="4" id="KW-0408">Iron</keyword>
<dbReference type="Pfam" id="PF01152">
    <property type="entry name" value="Bac_globin"/>
    <property type="match status" value="1"/>
</dbReference>
<evidence type="ECO:0000256" key="2">
    <source>
        <dbReference type="ARBA" id="ARBA00022617"/>
    </source>
</evidence>
<sequence length="123" mass="14662">MEVAMNLYEQIGEEKIDQLVMYMYDDIIPNDDRINLLFNEGFEKIKIEQKKFFRLFLGEPGHSIFATPDLRKKHMKLPISIKEAKYWLEDFELALDRLEINPAIKKFFSQKINSLTMQMINTI</sequence>
<accession>A0A133ZVW5</accession>
<dbReference type="SUPFAM" id="SSF46458">
    <property type="entry name" value="Globin-like"/>
    <property type="match status" value="1"/>
</dbReference>
<dbReference type="EMBL" id="LSDC01000070">
    <property type="protein sequence ID" value="KXB59582.1"/>
    <property type="molecule type" value="Genomic_DNA"/>
</dbReference>
<evidence type="ECO:0000313" key="5">
    <source>
        <dbReference type="EMBL" id="KXB59582.1"/>
    </source>
</evidence>
<keyword evidence="2" id="KW-0349">Heme</keyword>
<protein>
    <submittedName>
        <fullName evidence="5">Protozoan/cyanobacterial globin family protein</fullName>
    </submittedName>
</protein>
<dbReference type="GO" id="GO:0020037">
    <property type="term" value="F:heme binding"/>
    <property type="evidence" value="ECO:0007669"/>
    <property type="project" value="InterPro"/>
</dbReference>
<dbReference type="InterPro" id="IPR012292">
    <property type="entry name" value="Globin/Proto"/>
</dbReference>
<organism evidence="5 6">
    <name type="scientific">Gemella haemolysans</name>
    <dbReference type="NCBI Taxonomy" id="1379"/>
    <lineage>
        <taxon>Bacteria</taxon>
        <taxon>Bacillati</taxon>
        <taxon>Bacillota</taxon>
        <taxon>Bacilli</taxon>
        <taxon>Bacillales</taxon>
        <taxon>Gemellaceae</taxon>
        <taxon>Gemella</taxon>
    </lineage>
</organism>
<keyword evidence="3" id="KW-0479">Metal-binding</keyword>
<evidence type="ECO:0000256" key="1">
    <source>
        <dbReference type="ARBA" id="ARBA00022448"/>
    </source>
</evidence>
<proteinExistence type="predicted"/>
<comment type="caution">
    <text evidence="5">The sequence shown here is derived from an EMBL/GenBank/DDBJ whole genome shotgun (WGS) entry which is preliminary data.</text>
</comment>
<keyword evidence="1" id="KW-0813">Transport</keyword>
<dbReference type="InterPro" id="IPR001486">
    <property type="entry name" value="Hemoglobin_trunc"/>
</dbReference>
<dbReference type="Gene3D" id="1.10.490.10">
    <property type="entry name" value="Globins"/>
    <property type="match status" value="1"/>
</dbReference>
<dbReference type="PATRIC" id="fig|1379.3.peg.1072"/>
<dbReference type="GO" id="GO:0046872">
    <property type="term" value="F:metal ion binding"/>
    <property type="evidence" value="ECO:0007669"/>
    <property type="project" value="UniProtKB-KW"/>
</dbReference>
<name>A0A133ZVW5_9BACL</name>
<dbReference type="STRING" id="1379.HMPREF3186_01087"/>
<dbReference type="GO" id="GO:0019825">
    <property type="term" value="F:oxygen binding"/>
    <property type="evidence" value="ECO:0007669"/>
    <property type="project" value="InterPro"/>
</dbReference>
<evidence type="ECO:0000256" key="4">
    <source>
        <dbReference type="ARBA" id="ARBA00023004"/>
    </source>
</evidence>
<dbReference type="Proteomes" id="UP000070355">
    <property type="component" value="Unassembled WGS sequence"/>
</dbReference>
<dbReference type="InterPro" id="IPR009050">
    <property type="entry name" value="Globin-like_sf"/>
</dbReference>